<dbReference type="Gene3D" id="3.90.215.10">
    <property type="entry name" value="Gamma Fibrinogen, chain A, domain 1"/>
    <property type="match status" value="1"/>
</dbReference>
<dbReference type="Gene3D" id="2.60.40.10">
    <property type="entry name" value="Immunoglobulins"/>
    <property type="match status" value="1"/>
</dbReference>
<dbReference type="SUPFAM" id="SSF56496">
    <property type="entry name" value="Fibrinogen C-terminal domain-like"/>
    <property type="match status" value="1"/>
</dbReference>
<protein>
    <recommendedName>
        <fullName evidence="4">Fibrinogen C-terminal domain-containing protein</fullName>
    </recommendedName>
</protein>
<name>A0ABY4IEH2_9MICO</name>
<evidence type="ECO:0000256" key="1">
    <source>
        <dbReference type="SAM" id="MobiDB-lite"/>
    </source>
</evidence>
<evidence type="ECO:0000313" key="2">
    <source>
        <dbReference type="EMBL" id="UPL09688.1"/>
    </source>
</evidence>
<dbReference type="InterPro" id="IPR036056">
    <property type="entry name" value="Fibrinogen-like_C"/>
</dbReference>
<feature type="compositionally biased region" description="Low complexity" evidence="1">
    <location>
        <begin position="786"/>
        <end position="796"/>
    </location>
</feature>
<feature type="region of interest" description="Disordered" evidence="1">
    <location>
        <begin position="780"/>
        <end position="803"/>
    </location>
</feature>
<dbReference type="InterPro" id="IPR013783">
    <property type="entry name" value="Ig-like_fold"/>
</dbReference>
<evidence type="ECO:0008006" key="4">
    <source>
        <dbReference type="Google" id="ProtNLM"/>
    </source>
</evidence>
<sequence>MTATIAGSLVVGGAPASAAAAPDGLTRETAAASCWEVKQNDPTAPDGVYWLVTPRLVAPQQFYCDQTTGGGGWVLIGRGREGWKEGYNGVGTPEQVRDTPAGTAAFAPAQLSSKTIDGLLDGGRVDALQEGVRVRRALDTAGSAWQEVRFSFANRDRWVWTMGGGHVLTSFSFKNPGERSKATGSGGTSAVFGVDTGTKRVRFEEGDLPYRFRNGWSFGAQVSGNEDPSSYLWAPAGTRGKARPFAQVFLQPKLMTRDLDYGTIGSQGAPAVTQSAIPNSNAMTTTWGVAGLANGLSGEANTEVASFGEAGGNVFVGGNFATVQQSEAGAGQVAQPYLAAFALGTGAWVSSFRPVLNGQVKAIAGLPDGRVAIGGQFSTVNGVPQAAIAFLDPATGQLSGPQVVAEHRAAGAVPYVRDFDVQGDYLYVAGSFTHLRAASSTVSASAWDGGRIDLTTGRPDTAWNANLNGTSMSVDASAAGDRAYFAGYFTMQGAITTTSAAALQTTAGAAGVTPHWTPTFSRPMYDAAGNPTGWVYQNAVTETGGRLWLGGSQHSLFSYDRTDFRLISGNVTLKGGDFQTIAQNADSTLIAAGCHCGDWVYEDAYTNPETPTTASEIDDMSLIGVWDAVTGRHVYEFAPDLQAREGHGAWASFFDSTGVLWAGGDITRSVRAGGSRQWSGGFVRFAPRDSVAPAVPTGLTVTPAGGATTLTWNRISDSSSVTYEVLRGNRVIASTTAASYTAPASSEAATYYVRARDAAGNRSATTAGVAAAADAAAPAPAPAPVAPDEAVTPDAAVQPGQPSTDTFIANGATWSWRYSADPLPADWNTVEFDASAWHTGPAVLARGVAGAATDIDPDDLAVKPQSAHFRTAFTVDDLTGLHDGTVSVIADDGVAVYLNGVEIGRSNLPADATLRQTTFASSSVAPGKAAASRVSFTVPVSLLRPGVNVMSAEVHENNPGSANMSFDLTYTAPRN</sequence>
<accession>A0ABY4IEH2</accession>
<dbReference type="NCBIfam" id="NF040941">
    <property type="entry name" value="GGGWT_bact"/>
    <property type="match status" value="1"/>
</dbReference>
<keyword evidence="3" id="KW-1185">Reference proteome</keyword>
<dbReference type="Proteomes" id="UP000831467">
    <property type="component" value="Chromosome"/>
</dbReference>
<reference evidence="2 3" key="1">
    <citation type="submission" date="2021-06" db="EMBL/GenBank/DDBJ databases">
        <title>Genome-based taxonomic framework of Microbacterium strains isolated from marine environment, the description of four new species and reclassification of four preexisting species.</title>
        <authorList>
            <person name="Lee S.D."/>
            <person name="Kim S.-M."/>
            <person name="Byeon Y.-S."/>
            <person name="Yang H.L."/>
            <person name="Kim I.S."/>
        </authorList>
    </citation>
    <scope>NUCLEOTIDE SEQUENCE [LARGE SCALE GENOMIC DNA]</scope>
    <source>
        <strain evidence="2 3">SSW1-51</strain>
    </source>
</reference>
<dbReference type="Gene3D" id="2.60.120.260">
    <property type="entry name" value="Galactose-binding domain-like"/>
    <property type="match status" value="1"/>
</dbReference>
<dbReference type="RefSeq" id="WP_247982043.1">
    <property type="nucleotide sequence ID" value="NZ_CP078076.1"/>
</dbReference>
<organism evidence="2 3">
    <name type="scientific">Microbacterium sufflavum</name>
    <dbReference type="NCBI Taxonomy" id="2851649"/>
    <lineage>
        <taxon>Bacteria</taxon>
        <taxon>Bacillati</taxon>
        <taxon>Actinomycetota</taxon>
        <taxon>Actinomycetes</taxon>
        <taxon>Micrococcales</taxon>
        <taxon>Microbacteriaceae</taxon>
        <taxon>Microbacterium</taxon>
    </lineage>
</organism>
<dbReference type="InterPro" id="IPR014716">
    <property type="entry name" value="Fibrinogen_a/b/g_C_1"/>
</dbReference>
<gene>
    <name evidence="2" type="ORF">KV394_00580</name>
</gene>
<dbReference type="EMBL" id="CP078076">
    <property type="protein sequence ID" value="UPL09688.1"/>
    <property type="molecule type" value="Genomic_DNA"/>
</dbReference>
<proteinExistence type="predicted"/>
<dbReference type="SUPFAM" id="SSF50998">
    <property type="entry name" value="Quinoprotein alcohol dehydrogenase-like"/>
    <property type="match status" value="1"/>
</dbReference>
<dbReference type="InterPro" id="IPR011047">
    <property type="entry name" value="Quinoprotein_ADH-like_sf"/>
</dbReference>
<evidence type="ECO:0000313" key="3">
    <source>
        <dbReference type="Proteomes" id="UP000831467"/>
    </source>
</evidence>